<dbReference type="EC" id="1.1.1.47" evidence="4"/>
<dbReference type="Gene3D" id="3.40.50.720">
    <property type="entry name" value="NAD(P)-binding Rossmann-like Domain"/>
    <property type="match status" value="1"/>
</dbReference>
<dbReference type="NCBIfam" id="NF005559">
    <property type="entry name" value="PRK07231.1"/>
    <property type="match status" value="1"/>
</dbReference>
<proteinExistence type="inferred from homology"/>
<dbReference type="InterPro" id="IPR057326">
    <property type="entry name" value="KR_dom"/>
</dbReference>
<dbReference type="Pfam" id="PF13561">
    <property type="entry name" value="adh_short_C2"/>
    <property type="match status" value="1"/>
</dbReference>
<dbReference type="InterPro" id="IPR036291">
    <property type="entry name" value="NAD(P)-bd_dom_sf"/>
</dbReference>
<reference evidence="4 5" key="1">
    <citation type="submission" date="2020-01" db="EMBL/GenBank/DDBJ databases">
        <title>Herbidospora sp. NEAU-GS84 nov., a novel actinomycete isolated from soil.</title>
        <authorList>
            <person name="Han L."/>
        </authorList>
    </citation>
    <scope>NUCLEOTIDE SEQUENCE [LARGE SCALE GENOMIC DNA]</scope>
    <source>
        <strain evidence="4 5">NEAU-GS84</strain>
    </source>
</reference>
<gene>
    <name evidence="4" type="ORF">GT755_26925</name>
</gene>
<dbReference type="AlphaFoldDB" id="A0A7C9JEL6"/>
<dbReference type="SUPFAM" id="SSF51735">
    <property type="entry name" value="NAD(P)-binding Rossmann-fold domains"/>
    <property type="match status" value="1"/>
</dbReference>
<dbReference type="CDD" id="cd05233">
    <property type="entry name" value="SDR_c"/>
    <property type="match status" value="1"/>
</dbReference>
<feature type="domain" description="Ketoreductase" evidence="3">
    <location>
        <begin position="8"/>
        <end position="184"/>
    </location>
</feature>
<dbReference type="InterPro" id="IPR020904">
    <property type="entry name" value="Sc_DH/Rdtase_CS"/>
</dbReference>
<comment type="similarity">
    <text evidence="1">Belongs to the short-chain dehydrogenases/reductases (SDR) family.</text>
</comment>
<evidence type="ECO:0000256" key="2">
    <source>
        <dbReference type="ARBA" id="ARBA00023002"/>
    </source>
</evidence>
<dbReference type="GO" id="GO:0047936">
    <property type="term" value="F:glucose 1-dehydrogenase [NAD(P)+] activity"/>
    <property type="evidence" value="ECO:0007669"/>
    <property type="project" value="UniProtKB-EC"/>
</dbReference>
<dbReference type="Proteomes" id="UP000479526">
    <property type="component" value="Unassembled WGS sequence"/>
</dbReference>
<dbReference type="SMART" id="SM00822">
    <property type="entry name" value="PKS_KR"/>
    <property type="match status" value="1"/>
</dbReference>
<keyword evidence="5" id="KW-1185">Reference proteome</keyword>
<comment type="caution">
    <text evidence="4">The sequence shown here is derived from an EMBL/GenBank/DDBJ whole genome shotgun (WGS) entry which is preliminary data.</text>
</comment>
<evidence type="ECO:0000259" key="3">
    <source>
        <dbReference type="SMART" id="SM00822"/>
    </source>
</evidence>
<dbReference type="InterPro" id="IPR002347">
    <property type="entry name" value="SDR_fam"/>
</dbReference>
<dbReference type="FunFam" id="3.40.50.720:FF:000084">
    <property type="entry name" value="Short-chain dehydrogenase reductase"/>
    <property type="match status" value="1"/>
</dbReference>
<keyword evidence="2 4" id="KW-0560">Oxidoreductase</keyword>
<evidence type="ECO:0000313" key="4">
    <source>
        <dbReference type="EMBL" id="NAS25304.1"/>
    </source>
</evidence>
<accession>A0A7C9JEL6</accession>
<protein>
    <submittedName>
        <fullName evidence="4">Glucose 1-dehydrogenase</fullName>
        <ecNumber evidence="4">1.1.1.47</ecNumber>
    </submittedName>
</protein>
<dbReference type="PROSITE" id="PS00061">
    <property type="entry name" value="ADH_SHORT"/>
    <property type="match status" value="1"/>
</dbReference>
<dbReference type="EMBL" id="WXEW01000008">
    <property type="protein sequence ID" value="NAS25304.1"/>
    <property type="molecule type" value="Genomic_DNA"/>
</dbReference>
<dbReference type="RefSeq" id="WP_161482401.1">
    <property type="nucleotide sequence ID" value="NZ_WXEW01000008.1"/>
</dbReference>
<organism evidence="4 5">
    <name type="scientific">Herbidospora solisilvae</name>
    <dbReference type="NCBI Taxonomy" id="2696284"/>
    <lineage>
        <taxon>Bacteria</taxon>
        <taxon>Bacillati</taxon>
        <taxon>Actinomycetota</taxon>
        <taxon>Actinomycetes</taxon>
        <taxon>Streptosporangiales</taxon>
        <taxon>Streptosporangiaceae</taxon>
        <taxon>Herbidospora</taxon>
    </lineage>
</organism>
<dbReference type="PANTHER" id="PTHR43639">
    <property type="entry name" value="OXIDOREDUCTASE, SHORT-CHAIN DEHYDROGENASE/REDUCTASE FAMILY (AFU_ORTHOLOGUE AFUA_5G02870)"/>
    <property type="match status" value="1"/>
</dbReference>
<evidence type="ECO:0000256" key="1">
    <source>
        <dbReference type="ARBA" id="ARBA00006484"/>
    </source>
</evidence>
<sequence length="253" mass="25703">MTHTFHGKIALITGGTSGIGLATAERLLAGGAHVVVTGRDRTKLDAAVGRLAGGDRVLAVQGDAASLPDLDRLATTIESRYGRLDVVFANAGTAVFEPLGEVTEAGFDHVMATNVKGVFFTIQKTLPLLAGGGSIVVNASWALHRGLSGAALYAASKAAVHNLTRTLAAELGPRGVRVNSVSPGYIETPMFHEHISAETAAVALASVASGRLGTPDDVADAVVFLASDAASYVNGQDLVVDGGLVAAIAPTGR</sequence>
<dbReference type="PANTHER" id="PTHR43639:SF1">
    <property type="entry name" value="SHORT-CHAIN DEHYDROGENASE_REDUCTASE FAMILY PROTEIN"/>
    <property type="match status" value="1"/>
</dbReference>
<dbReference type="PRINTS" id="PR00081">
    <property type="entry name" value="GDHRDH"/>
</dbReference>
<name>A0A7C9JEL6_9ACTN</name>
<evidence type="ECO:0000313" key="5">
    <source>
        <dbReference type="Proteomes" id="UP000479526"/>
    </source>
</evidence>
<dbReference type="PRINTS" id="PR00080">
    <property type="entry name" value="SDRFAMILY"/>
</dbReference>